<dbReference type="GO" id="GO:0047617">
    <property type="term" value="F:fatty acyl-CoA hydrolase activity"/>
    <property type="evidence" value="ECO:0007669"/>
    <property type="project" value="TreeGrafter"/>
</dbReference>
<dbReference type="CDD" id="cd00586">
    <property type="entry name" value="4HBT"/>
    <property type="match status" value="1"/>
</dbReference>
<gene>
    <name evidence="3" type="ORF">A2Z21_05295</name>
</gene>
<dbReference type="InterPro" id="IPR050563">
    <property type="entry name" value="4-hydroxybenzoyl-CoA_TE"/>
</dbReference>
<dbReference type="PIRSF" id="PIRSF003230">
    <property type="entry name" value="YbgC"/>
    <property type="match status" value="1"/>
</dbReference>
<protein>
    <submittedName>
        <fullName evidence="3">Uncharacterized protein</fullName>
    </submittedName>
</protein>
<organism evidence="3 4">
    <name type="scientific">Fraserbacteria sp. (strain RBG_16_55_9)</name>
    <dbReference type="NCBI Taxonomy" id="1817864"/>
    <lineage>
        <taxon>Bacteria</taxon>
        <taxon>Candidatus Fraseribacteriota</taxon>
    </lineage>
</organism>
<dbReference type="InterPro" id="IPR029069">
    <property type="entry name" value="HotDog_dom_sf"/>
</dbReference>
<dbReference type="PANTHER" id="PTHR31793:SF27">
    <property type="entry name" value="NOVEL THIOESTERASE SUPERFAMILY DOMAIN AND SAPOSIN A-TYPE DOMAIN CONTAINING PROTEIN (0610012H03RIK)"/>
    <property type="match status" value="1"/>
</dbReference>
<dbReference type="AlphaFoldDB" id="A0A1F5UR67"/>
<accession>A0A1F5UR67</accession>
<dbReference type="STRING" id="1817864.A2Z21_05295"/>
<proteinExistence type="inferred from homology"/>
<evidence type="ECO:0000256" key="1">
    <source>
        <dbReference type="ARBA" id="ARBA00005953"/>
    </source>
</evidence>
<reference evidence="3 4" key="1">
    <citation type="journal article" date="2016" name="Nat. Commun.">
        <title>Thousands of microbial genomes shed light on interconnected biogeochemical processes in an aquifer system.</title>
        <authorList>
            <person name="Anantharaman K."/>
            <person name="Brown C.T."/>
            <person name="Hug L.A."/>
            <person name="Sharon I."/>
            <person name="Castelle C.J."/>
            <person name="Probst A.J."/>
            <person name="Thomas B.C."/>
            <person name="Singh A."/>
            <person name="Wilkins M.J."/>
            <person name="Karaoz U."/>
            <person name="Brodie E.L."/>
            <person name="Williams K.H."/>
            <person name="Hubbard S.S."/>
            <person name="Banfield J.F."/>
        </authorList>
    </citation>
    <scope>NUCLEOTIDE SEQUENCE [LARGE SCALE GENOMIC DNA]</scope>
    <source>
        <strain evidence="4">RBG_16_55_9</strain>
    </source>
</reference>
<comment type="caution">
    <text evidence="3">The sequence shown here is derived from an EMBL/GenBank/DDBJ whole genome shotgun (WGS) entry which is preliminary data.</text>
</comment>
<dbReference type="EMBL" id="MFGX01000099">
    <property type="protein sequence ID" value="OGF53635.1"/>
    <property type="molecule type" value="Genomic_DNA"/>
</dbReference>
<dbReference type="InterPro" id="IPR006684">
    <property type="entry name" value="YbgC/YbaW"/>
</dbReference>
<dbReference type="Pfam" id="PF13279">
    <property type="entry name" value="4HBT_2"/>
    <property type="match status" value="1"/>
</dbReference>
<dbReference type="SUPFAM" id="SSF54637">
    <property type="entry name" value="Thioesterase/thiol ester dehydrase-isomerase"/>
    <property type="match status" value="1"/>
</dbReference>
<keyword evidence="2" id="KW-0378">Hydrolase</keyword>
<evidence type="ECO:0000313" key="4">
    <source>
        <dbReference type="Proteomes" id="UP000179157"/>
    </source>
</evidence>
<name>A0A1F5UR67_FRAXR</name>
<comment type="similarity">
    <text evidence="1">Belongs to the 4-hydroxybenzoyl-CoA thioesterase family.</text>
</comment>
<sequence>MSFKATWKISFGEIDYAGVVYYPNFFDYFQRTEEAFMEHIGFPYPYLIGELALGFPIVHVESDFKRPVRYGDAIDIVLEVVELGNRSVTFSFRVFKGREVCAEAKIKHVTVDLKAFKAIPLPEDLRKKLEREAGS</sequence>
<dbReference type="Proteomes" id="UP000179157">
    <property type="component" value="Unassembled WGS sequence"/>
</dbReference>
<evidence type="ECO:0000256" key="2">
    <source>
        <dbReference type="ARBA" id="ARBA00022801"/>
    </source>
</evidence>
<dbReference type="Gene3D" id="3.10.129.10">
    <property type="entry name" value="Hotdog Thioesterase"/>
    <property type="match status" value="1"/>
</dbReference>
<evidence type="ECO:0000313" key="3">
    <source>
        <dbReference type="EMBL" id="OGF53635.1"/>
    </source>
</evidence>
<dbReference type="PANTHER" id="PTHR31793">
    <property type="entry name" value="4-HYDROXYBENZOYL-COA THIOESTERASE FAMILY MEMBER"/>
    <property type="match status" value="1"/>
</dbReference>